<gene>
    <name evidence="4" type="ORF">PEVE_00023586</name>
</gene>
<dbReference type="InterPro" id="IPR023796">
    <property type="entry name" value="Serpin_dom"/>
</dbReference>
<reference evidence="4 5" key="1">
    <citation type="submission" date="2022-05" db="EMBL/GenBank/DDBJ databases">
        <authorList>
            <consortium name="Genoscope - CEA"/>
            <person name="William W."/>
        </authorList>
    </citation>
    <scope>NUCLEOTIDE SEQUENCE [LARGE SCALE GENOMIC DNA]</scope>
</reference>
<name>A0ABN8M7E3_9CNID</name>
<dbReference type="CDD" id="cd19590">
    <property type="entry name" value="serpin_thermopin-like"/>
    <property type="match status" value="1"/>
</dbReference>
<comment type="caution">
    <text evidence="4">The sequence shown here is derived from an EMBL/GenBank/DDBJ whole genome shotgun (WGS) entry which is preliminary data.</text>
</comment>
<dbReference type="SUPFAM" id="SSF56574">
    <property type="entry name" value="Serpins"/>
    <property type="match status" value="2"/>
</dbReference>
<dbReference type="Gene3D" id="2.10.310.10">
    <property type="entry name" value="Serpins superfamily"/>
    <property type="match status" value="1"/>
</dbReference>
<accession>A0ABN8M7E3</accession>
<proteinExistence type="inferred from homology"/>
<dbReference type="PROSITE" id="PS00284">
    <property type="entry name" value="SERPIN"/>
    <property type="match status" value="2"/>
</dbReference>
<dbReference type="EMBL" id="CALNXI010000313">
    <property type="protein sequence ID" value="CAH3024648.1"/>
    <property type="molecule type" value="Genomic_DNA"/>
</dbReference>
<dbReference type="InterPro" id="IPR000215">
    <property type="entry name" value="Serpin_fam"/>
</dbReference>
<comment type="similarity">
    <text evidence="1 2">Belongs to the serpin family.</text>
</comment>
<dbReference type="InterPro" id="IPR042178">
    <property type="entry name" value="Serpin_sf_1"/>
</dbReference>
<evidence type="ECO:0000256" key="2">
    <source>
        <dbReference type="RuleBase" id="RU000411"/>
    </source>
</evidence>
<dbReference type="PANTHER" id="PTHR11461">
    <property type="entry name" value="SERINE PROTEASE INHIBITOR, SERPIN"/>
    <property type="match status" value="1"/>
</dbReference>
<dbReference type="Pfam" id="PF00079">
    <property type="entry name" value="Serpin"/>
    <property type="match status" value="2"/>
</dbReference>
<dbReference type="Gene3D" id="3.30.497.10">
    <property type="entry name" value="Antithrombin, subunit I, domain 2"/>
    <property type="match status" value="1"/>
</dbReference>
<organism evidence="4 5">
    <name type="scientific">Porites evermanni</name>
    <dbReference type="NCBI Taxonomy" id="104178"/>
    <lineage>
        <taxon>Eukaryota</taxon>
        <taxon>Metazoa</taxon>
        <taxon>Cnidaria</taxon>
        <taxon>Anthozoa</taxon>
        <taxon>Hexacorallia</taxon>
        <taxon>Scleractinia</taxon>
        <taxon>Fungiina</taxon>
        <taxon>Poritidae</taxon>
        <taxon>Porites</taxon>
    </lineage>
</organism>
<dbReference type="InterPro" id="IPR042185">
    <property type="entry name" value="Serpin_sf_2"/>
</dbReference>
<feature type="domain" description="Serpin" evidence="3">
    <location>
        <begin position="112"/>
        <end position="483"/>
    </location>
</feature>
<evidence type="ECO:0000313" key="5">
    <source>
        <dbReference type="Proteomes" id="UP001159427"/>
    </source>
</evidence>
<dbReference type="PANTHER" id="PTHR11461:SF211">
    <property type="entry name" value="GH10112P-RELATED"/>
    <property type="match status" value="1"/>
</dbReference>
<dbReference type="Proteomes" id="UP001159427">
    <property type="component" value="Unassembled WGS sequence"/>
</dbReference>
<dbReference type="InterPro" id="IPR036186">
    <property type="entry name" value="Serpin_sf"/>
</dbReference>
<evidence type="ECO:0000259" key="3">
    <source>
        <dbReference type="SMART" id="SM00093"/>
    </source>
</evidence>
<dbReference type="Gene3D" id="6.20.40.10">
    <property type="match status" value="1"/>
</dbReference>
<dbReference type="InterPro" id="IPR023795">
    <property type="entry name" value="Serpin_CS"/>
</dbReference>
<evidence type="ECO:0000313" key="4">
    <source>
        <dbReference type="EMBL" id="CAH3024648.1"/>
    </source>
</evidence>
<keyword evidence="5" id="KW-1185">Reference proteome</keyword>
<sequence>MFNQFKADFSGITLGPERICVSQVIHKAFVEVNEKGTEAAAATGVVMMAPAGLMINPIFCVDHPFLFMICHKKSNAILFMGRIMENFHQTFQLRRTFYKMKAVIEANNTFTIDLHKALINDQNFTSKNLFYSPSSLSIPLAMTYMGAKGDTAGQMAQALHWKAIPQGQLHSEEKQYLHALQETNEQGNELLVANRLFAQKGFSLVHEFVEGTQKYYKAEIAMVDYQKDAEGARKEVNGWVEEKTKQKIKNLIPEGVFNSRTRLTLVNAIYFQGFWQNQFETGITFPQQFFVSKDEKVDVQMMHLTEKFKHIKDGGGLTCQVLELPYQGKDLSMLIFLPHDTFGLAKLEERLTHEKLQKAFKSVSQSQPQKVSVSLPRFKLTQQFLLNEILARMGVTDMFNEYKADFSGITAGPERIYVSHVIHKAFVEVNEKGTEAAAATGLVMMGCAGLVRNPIFCVDHPFLFMICHKKSNTILFMGRMLKPPSSTC</sequence>
<protein>
    <recommendedName>
        <fullName evidence="3">Serpin domain-containing protein</fullName>
    </recommendedName>
</protein>
<dbReference type="Gene3D" id="2.30.39.10">
    <property type="entry name" value="Alpha-1-antitrypsin, domain 1"/>
    <property type="match status" value="1"/>
</dbReference>
<dbReference type="SMART" id="SM00093">
    <property type="entry name" value="SERPIN"/>
    <property type="match status" value="1"/>
</dbReference>
<evidence type="ECO:0000256" key="1">
    <source>
        <dbReference type="ARBA" id="ARBA00009500"/>
    </source>
</evidence>